<accession>A0A117NNB3</accession>
<protein>
    <submittedName>
        <fullName evidence="1">Uncharacterized protein</fullName>
    </submittedName>
</protein>
<evidence type="ECO:0000313" key="1">
    <source>
        <dbReference type="EMBL" id="KUM60532.1"/>
    </source>
</evidence>
<reference evidence="1 2" key="1">
    <citation type="submission" date="2015-10" db="EMBL/GenBank/DDBJ databases">
        <title>Genome sequencing of Penicillium freii.</title>
        <authorList>
            <person name="Nguyen H.D."/>
            <person name="Visagie C.M."/>
            <person name="Seifert K.A."/>
        </authorList>
    </citation>
    <scope>NUCLEOTIDE SEQUENCE [LARGE SCALE GENOMIC DNA]</scope>
    <source>
        <strain evidence="1 2">DAOM 242723</strain>
    </source>
</reference>
<keyword evidence="2" id="KW-1185">Reference proteome</keyword>
<sequence length="34" mass="3789">MTSEIDLYNQYPLHMDPATKALSLLHSSAQTPSQ</sequence>
<organism evidence="1 2">
    <name type="scientific">Penicillium freii</name>
    <dbReference type="NCBI Taxonomy" id="48697"/>
    <lineage>
        <taxon>Eukaryota</taxon>
        <taxon>Fungi</taxon>
        <taxon>Dikarya</taxon>
        <taxon>Ascomycota</taxon>
        <taxon>Pezizomycotina</taxon>
        <taxon>Eurotiomycetes</taxon>
        <taxon>Eurotiomycetidae</taxon>
        <taxon>Eurotiales</taxon>
        <taxon>Aspergillaceae</taxon>
        <taxon>Penicillium</taxon>
    </lineage>
</organism>
<dbReference type="Proteomes" id="UP000055045">
    <property type="component" value="Unassembled WGS sequence"/>
</dbReference>
<name>A0A117NNB3_PENFR</name>
<evidence type="ECO:0000313" key="2">
    <source>
        <dbReference type="Proteomes" id="UP000055045"/>
    </source>
</evidence>
<feature type="non-terminal residue" evidence="1">
    <location>
        <position position="34"/>
    </location>
</feature>
<comment type="caution">
    <text evidence="1">The sequence shown here is derived from an EMBL/GenBank/DDBJ whole genome shotgun (WGS) entry which is preliminary data.</text>
</comment>
<gene>
    <name evidence="1" type="ORF">ACN42_g6586</name>
</gene>
<dbReference type="AlphaFoldDB" id="A0A117NNB3"/>
<proteinExistence type="predicted"/>
<dbReference type="EMBL" id="LLXE01000171">
    <property type="protein sequence ID" value="KUM60532.1"/>
    <property type="molecule type" value="Genomic_DNA"/>
</dbReference>